<accession>A0ABW2IGM3</accession>
<proteinExistence type="predicted"/>
<protein>
    <submittedName>
        <fullName evidence="1">Uncharacterized protein</fullName>
    </submittedName>
</protein>
<evidence type="ECO:0000313" key="1">
    <source>
        <dbReference type="EMBL" id="MFC7290015.1"/>
    </source>
</evidence>
<comment type="caution">
    <text evidence="1">The sequence shown here is derived from an EMBL/GenBank/DDBJ whole genome shotgun (WGS) entry which is preliminary data.</text>
</comment>
<evidence type="ECO:0000313" key="2">
    <source>
        <dbReference type="Proteomes" id="UP001596492"/>
    </source>
</evidence>
<dbReference type="EMBL" id="JBHTBR010000002">
    <property type="protein sequence ID" value="MFC7290015.1"/>
    <property type="molecule type" value="Genomic_DNA"/>
</dbReference>
<dbReference type="RefSeq" id="WP_382164551.1">
    <property type="nucleotide sequence ID" value="NZ_JBHTBR010000002.1"/>
</dbReference>
<dbReference type="Proteomes" id="UP001596492">
    <property type="component" value="Unassembled WGS sequence"/>
</dbReference>
<reference evidence="2" key="1">
    <citation type="journal article" date="2019" name="Int. J. Syst. Evol. Microbiol.">
        <title>The Global Catalogue of Microorganisms (GCM) 10K type strain sequencing project: providing services to taxonomists for standard genome sequencing and annotation.</title>
        <authorList>
            <consortium name="The Broad Institute Genomics Platform"/>
            <consortium name="The Broad Institute Genome Sequencing Center for Infectious Disease"/>
            <person name="Wu L."/>
            <person name="Ma J."/>
        </authorList>
    </citation>
    <scope>NUCLEOTIDE SEQUENCE [LARGE SCALE GENOMIC DNA]</scope>
    <source>
        <strain evidence="2">CCUG 51308</strain>
    </source>
</reference>
<gene>
    <name evidence="1" type="ORF">ACFQS8_00140</name>
</gene>
<keyword evidence="2" id="KW-1185">Reference proteome</keyword>
<name>A0ABW2IGM3_9PROT</name>
<sequence length="86" mass="9689">MTEVVVRLEGADAGDGMRLASALDAFAKWCEESNTCDEAANALDFMMTTEHTGLALRRKLIFQDRSHAAKFLLFWRSQRQSHDKVA</sequence>
<organism evidence="1 2">
    <name type="scientific">Hirschia litorea</name>
    <dbReference type="NCBI Taxonomy" id="1199156"/>
    <lineage>
        <taxon>Bacteria</taxon>
        <taxon>Pseudomonadati</taxon>
        <taxon>Pseudomonadota</taxon>
        <taxon>Alphaproteobacteria</taxon>
        <taxon>Hyphomonadales</taxon>
        <taxon>Hyphomonadaceae</taxon>
        <taxon>Hirschia</taxon>
    </lineage>
</organism>